<dbReference type="Proteomes" id="UP000244811">
    <property type="component" value="Chromosome 1"/>
</dbReference>
<reference evidence="2" key="1">
    <citation type="submission" date="2022-07" db="EMBL/GenBank/DDBJ databases">
        <title>Evaluation of T. orientalis genome assembly methods using nanopore sequencing and analysis of variation between genomes.</title>
        <authorList>
            <person name="Yam J."/>
            <person name="Micallef M.L."/>
            <person name="Liu M."/>
            <person name="Djordjevic S.P."/>
            <person name="Bogema D.R."/>
            <person name="Jenkins C."/>
        </authorList>
    </citation>
    <scope>NUCLEOTIDE SEQUENCE</scope>
    <source>
        <strain evidence="2">Goon Nure</strain>
    </source>
</reference>
<proteinExistence type="predicted"/>
<dbReference type="AlphaFoldDB" id="A0A976QUI5"/>
<feature type="transmembrane region" description="Helical" evidence="1">
    <location>
        <begin position="223"/>
        <end position="241"/>
    </location>
</feature>
<keyword evidence="1" id="KW-1133">Transmembrane helix</keyword>
<organism evidence="2 3">
    <name type="scientific">Theileria orientalis</name>
    <dbReference type="NCBI Taxonomy" id="68886"/>
    <lineage>
        <taxon>Eukaryota</taxon>
        <taxon>Sar</taxon>
        <taxon>Alveolata</taxon>
        <taxon>Apicomplexa</taxon>
        <taxon>Aconoidasida</taxon>
        <taxon>Piroplasmida</taxon>
        <taxon>Theileriidae</taxon>
        <taxon>Theileria</taxon>
    </lineage>
</organism>
<name>A0A976QUI5_THEOR</name>
<feature type="transmembrane region" description="Helical" evidence="1">
    <location>
        <begin position="146"/>
        <end position="168"/>
    </location>
</feature>
<evidence type="ECO:0000256" key="1">
    <source>
        <dbReference type="SAM" id="Phobius"/>
    </source>
</evidence>
<keyword evidence="1" id="KW-0472">Membrane</keyword>
<gene>
    <name evidence="2" type="ORF">MACK_000646</name>
</gene>
<protein>
    <submittedName>
        <fullName evidence="2">Uncharacterized protein</fullName>
    </submittedName>
</protein>
<accession>A0A976QUI5</accession>
<feature type="transmembrane region" description="Helical" evidence="1">
    <location>
        <begin position="262"/>
        <end position="285"/>
    </location>
</feature>
<dbReference type="EMBL" id="CP056069">
    <property type="protein sequence ID" value="UKK00572.2"/>
    <property type="molecule type" value="Genomic_DNA"/>
</dbReference>
<evidence type="ECO:0000313" key="3">
    <source>
        <dbReference type="Proteomes" id="UP000244811"/>
    </source>
</evidence>
<keyword evidence="1" id="KW-0812">Transmembrane</keyword>
<sequence length="565" mass="64625">MTNKNTAVKIICPRGTNKEYDSIYILDFIHSLKTAVPVPNLVMPLNTQNPCQIEGSDKSDIKIMCDDTTPNNSQFLIKTDSRYKYLVSKNVKGIEQHEEITNDTLTSNLDLENDIKILGIAGKSITSYTLSKTKKYEYTGSAYKKLIYFIVKLPKWIIIFTNLLQIFIERRLKVVFHSTPTIGYLLLIMTETICSVSARDDADIIKVCNGLSPLKIFGTSMNFQTNSSFVQNVLIIFIIYLTNKKPQARLVHLIKNYFPVSMVANIFAFKFTVYFISIICVSLGANRYNQMNSFRKQETNFNISINDEPYFKKNMGFGGLLSSLSFVVLLSLVFIKGFEFIILNSLEICKKIKNKELIWIWDETNTSEIDETSEPQMPLPAKDDVNFNGYWSEACCNLVCTPFVPTYLSRRFLFFKNKKAYFCGKVKNVNLNSELDNDHELLQVILPDVLVMNTRQKSDDSVMPLSACRAVIDDGDFDFTVFDKASEMTSNQKTYVQLETLSDLKTKFLSTVLGTIDTKNLVYYVDLNLLNQVNQGNSNRFLPVKVKINQLMKLTSNSDEFIRRN</sequence>
<evidence type="ECO:0000313" key="2">
    <source>
        <dbReference type="EMBL" id="UKK00572.2"/>
    </source>
</evidence>
<feature type="transmembrane region" description="Helical" evidence="1">
    <location>
        <begin position="320"/>
        <end position="343"/>
    </location>
</feature>